<keyword evidence="3" id="KW-1185">Reference proteome</keyword>
<dbReference type="EMBL" id="KZ613913">
    <property type="protein sequence ID" value="PMD50132.1"/>
    <property type="molecule type" value="Genomic_DNA"/>
</dbReference>
<dbReference type="Proteomes" id="UP000235371">
    <property type="component" value="Unassembled WGS sequence"/>
</dbReference>
<feature type="region of interest" description="Disordered" evidence="1">
    <location>
        <begin position="256"/>
        <end position="276"/>
    </location>
</feature>
<feature type="region of interest" description="Disordered" evidence="1">
    <location>
        <begin position="211"/>
        <end position="231"/>
    </location>
</feature>
<reference evidence="2 3" key="1">
    <citation type="submission" date="2016-04" db="EMBL/GenBank/DDBJ databases">
        <title>A degradative enzymes factory behind the ericoid mycorrhizal symbiosis.</title>
        <authorList>
            <consortium name="DOE Joint Genome Institute"/>
            <person name="Martino E."/>
            <person name="Morin E."/>
            <person name="Grelet G."/>
            <person name="Kuo A."/>
            <person name="Kohler A."/>
            <person name="Daghino S."/>
            <person name="Barry K."/>
            <person name="Choi C."/>
            <person name="Cichocki N."/>
            <person name="Clum A."/>
            <person name="Copeland A."/>
            <person name="Hainaut M."/>
            <person name="Haridas S."/>
            <person name="Labutti K."/>
            <person name="Lindquist E."/>
            <person name="Lipzen A."/>
            <person name="Khouja H.-R."/>
            <person name="Murat C."/>
            <person name="Ohm R."/>
            <person name="Olson A."/>
            <person name="Spatafora J."/>
            <person name="Veneault-Fourrey C."/>
            <person name="Henrissat B."/>
            <person name="Grigoriev I."/>
            <person name="Martin F."/>
            <person name="Perotto S."/>
        </authorList>
    </citation>
    <scope>NUCLEOTIDE SEQUENCE [LARGE SCALE GENOMIC DNA]</scope>
    <source>
        <strain evidence="2 3">E</strain>
    </source>
</reference>
<dbReference type="RefSeq" id="XP_024727036.1">
    <property type="nucleotide sequence ID" value="XM_024871388.1"/>
</dbReference>
<sequence length="276" mass="30323">MGIPISCPMAMRPQSQLGISSRSKFFQSAEPIYGLCCDGHRDSFQPCACSFSWVEPGAWIFSCPAPGQPLNGVNHTVISRNCEGAATSQGMPRHPPHLLVFDDFRFGIGIRLPTTYAENLLCLLAGSQARSNIINAYLHPLPSSLGAQGGLPWNSQRSRTHAATCIKPKHLKPPFHSFSLPLFLCTHRTRERWRKHALALLCYSRPLPPPSPLPPPTANPSQPFPKPQESISLSGFSTFSVASQRASLPRHHYHELPIPHLDFDPGVLKRKSGEGA</sequence>
<organism evidence="2 3">
    <name type="scientific">Hyaloscypha bicolor E</name>
    <dbReference type="NCBI Taxonomy" id="1095630"/>
    <lineage>
        <taxon>Eukaryota</taxon>
        <taxon>Fungi</taxon>
        <taxon>Dikarya</taxon>
        <taxon>Ascomycota</taxon>
        <taxon>Pezizomycotina</taxon>
        <taxon>Leotiomycetes</taxon>
        <taxon>Helotiales</taxon>
        <taxon>Hyaloscyphaceae</taxon>
        <taxon>Hyaloscypha</taxon>
        <taxon>Hyaloscypha bicolor</taxon>
    </lineage>
</organism>
<evidence type="ECO:0000256" key="1">
    <source>
        <dbReference type="SAM" id="MobiDB-lite"/>
    </source>
</evidence>
<proteinExistence type="predicted"/>
<dbReference type="GeneID" id="36579470"/>
<protein>
    <submittedName>
        <fullName evidence="2">Uncharacterized protein</fullName>
    </submittedName>
</protein>
<gene>
    <name evidence="2" type="ORF">K444DRAFT_259474</name>
</gene>
<accession>A0A2J6SH77</accession>
<evidence type="ECO:0000313" key="2">
    <source>
        <dbReference type="EMBL" id="PMD50132.1"/>
    </source>
</evidence>
<evidence type="ECO:0000313" key="3">
    <source>
        <dbReference type="Proteomes" id="UP000235371"/>
    </source>
</evidence>
<name>A0A2J6SH77_9HELO</name>
<dbReference type="InParanoid" id="A0A2J6SH77"/>
<feature type="compositionally biased region" description="Pro residues" evidence="1">
    <location>
        <begin position="211"/>
        <end position="226"/>
    </location>
</feature>
<dbReference type="AlphaFoldDB" id="A0A2J6SH77"/>